<proteinExistence type="predicted"/>
<evidence type="ECO:0000313" key="2">
    <source>
        <dbReference type="EMBL" id="KAK0751771.1"/>
    </source>
</evidence>
<keyword evidence="1" id="KW-0472">Membrane</keyword>
<evidence type="ECO:0000313" key="3">
    <source>
        <dbReference type="Proteomes" id="UP001172155"/>
    </source>
</evidence>
<gene>
    <name evidence="2" type="ORF">B0T18DRAFT_76860</name>
</gene>
<feature type="transmembrane region" description="Helical" evidence="1">
    <location>
        <begin position="145"/>
        <end position="166"/>
    </location>
</feature>
<keyword evidence="3" id="KW-1185">Reference proteome</keyword>
<protein>
    <submittedName>
        <fullName evidence="2">Uncharacterized protein</fullName>
    </submittedName>
</protein>
<sequence>MADDDDALGYLIAYAIFSLIVTFFTVLAIFKGCQWHGRLRLLSVIPCAVGAAFPTMMFNLIRTSRTPRLIPIAVRASFGLASIAVRYPVPRRWRIVGTASADTRPKGIFAAVYCFILVFIIPKLRKPKGKHLRSSPNLEMGRRSSFFYILLIDLAVIACLVAGVVLTGSRLPWTFGACNSASNHGSIFVTRLEAEMTREISYRRSPSTIFYDRKVACKSAVAIQLISTLMS</sequence>
<feature type="transmembrane region" description="Helical" evidence="1">
    <location>
        <begin position="7"/>
        <end position="30"/>
    </location>
</feature>
<dbReference type="EMBL" id="JAUKUD010000002">
    <property type="protein sequence ID" value="KAK0751771.1"/>
    <property type="molecule type" value="Genomic_DNA"/>
</dbReference>
<feature type="transmembrane region" description="Helical" evidence="1">
    <location>
        <begin position="107"/>
        <end position="124"/>
    </location>
</feature>
<organism evidence="2 3">
    <name type="scientific">Schizothecium vesticola</name>
    <dbReference type="NCBI Taxonomy" id="314040"/>
    <lineage>
        <taxon>Eukaryota</taxon>
        <taxon>Fungi</taxon>
        <taxon>Dikarya</taxon>
        <taxon>Ascomycota</taxon>
        <taxon>Pezizomycotina</taxon>
        <taxon>Sordariomycetes</taxon>
        <taxon>Sordariomycetidae</taxon>
        <taxon>Sordariales</taxon>
        <taxon>Schizotheciaceae</taxon>
        <taxon>Schizothecium</taxon>
    </lineage>
</organism>
<accession>A0AA40KAI4</accession>
<feature type="transmembrane region" description="Helical" evidence="1">
    <location>
        <begin position="42"/>
        <end position="61"/>
    </location>
</feature>
<keyword evidence="1" id="KW-0812">Transmembrane</keyword>
<reference evidence="2" key="1">
    <citation type="submission" date="2023-06" db="EMBL/GenBank/DDBJ databases">
        <title>Genome-scale phylogeny and comparative genomics of the fungal order Sordariales.</title>
        <authorList>
            <consortium name="Lawrence Berkeley National Laboratory"/>
            <person name="Hensen N."/>
            <person name="Bonometti L."/>
            <person name="Westerberg I."/>
            <person name="Brannstrom I.O."/>
            <person name="Guillou S."/>
            <person name="Cros-Aarteil S."/>
            <person name="Calhoun S."/>
            <person name="Haridas S."/>
            <person name="Kuo A."/>
            <person name="Mondo S."/>
            <person name="Pangilinan J."/>
            <person name="Riley R."/>
            <person name="LaButti K."/>
            <person name="Andreopoulos B."/>
            <person name="Lipzen A."/>
            <person name="Chen C."/>
            <person name="Yanf M."/>
            <person name="Daum C."/>
            <person name="Ng V."/>
            <person name="Clum A."/>
            <person name="Steindorff A."/>
            <person name="Ohm R."/>
            <person name="Martin F."/>
            <person name="Silar P."/>
            <person name="Natvig D."/>
            <person name="Lalanne C."/>
            <person name="Gautier V."/>
            <person name="Ament-velasquez S.L."/>
            <person name="Kruys A."/>
            <person name="Hutchinson M.I."/>
            <person name="Powell A.J."/>
            <person name="Barry K."/>
            <person name="Miller A.N."/>
            <person name="Grigoriev I.V."/>
            <person name="Debuchy R."/>
            <person name="Gladieux P."/>
            <person name="Thoren M.H."/>
            <person name="Johannesson H."/>
        </authorList>
    </citation>
    <scope>NUCLEOTIDE SEQUENCE</scope>
    <source>
        <strain evidence="2">SMH3187-1</strain>
    </source>
</reference>
<feature type="transmembrane region" description="Helical" evidence="1">
    <location>
        <begin position="68"/>
        <end position="87"/>
    </location>
</feature>
<evidence type="ECO:0000256" key="1">
    <source>
        <dbReference type="SAM" id="Phobius"/>
    </source>
</evidence>
<dbReference type="AlphaFoldDB" id="A0AA40KAI4"/>
<keyword evidence="1" id="KW-1133">Transmembrane helix</keyword>
<comment type="caution">
    <text evidence="2">The sequence shown here is derived from an EMBL/GenBank/DDBJ whole genome shotgun (WGS) entry which is preliminary data.</text>
</comment>
<dbReference type="Proteomes" id="UP001172155">
    <property type="component" value="Unassembled WGS sequence"/>
</dbReference>
<name>A0AA40KAI4_9PEZI</name>